<dbReference type="EMBL" id="FNCV01000003">
    <property type="protein sequence ID" value="SDG93750.1"/>
    <property type="molecule type" value="Genomic_DNA"/>
</dbReference>
<reference evidence="2" key="1">
    <citation type="submission" date="2016-10" db="EMBL/GenBank/DDBJ databases">
        <authorList>
            <person name="Varghese N."/>
            <person name="Submissions S."/>
        </authorList>
    </citation>
    <scope>NUCLEOTIDE SEQUENCE [LARGE SCALE GENOMIC DNA]</scope>
    <source>
        <strain evidence="2">930I</strain>
    </source>
</reference>
<evidence type="ECO:0000313" key="2">
    <source>
        <dbReference type="Proteomes" id="UP000217076"/>
    </source>
</evidence>
<dbReference type="STRING" id="83401.SAMN05421742_103251"/>
<keyword evidence="2" id="KW-1185">Reference proteome</keyword>
<gene>
    <name evidence="1" type="ORF">SAMN05421742_103251</name>
</gene>
<proteinExistence type="predicted"/>
<dbReference type="Proteomes" id="UP000217076">
    <property type="component" value="Unassembled WGS sequence"/>
</dbReference>
<protein>
    <submittedName>
        <fullName evidence="1">Uncharacterized protein</fullName>
    </submittedName>
</protein>
<evidence type="ECO:0000313" key="1">
    <source>
        <dbReference type="EMBL" id="SDG93750.1"/>
    </source>
</evidence>
<sequence>MSAAPPGEPIRADLPACQVDLLVDLASHLVGRFGGGASTVVLAFWLATPSGLPEAHHLYCQEVLRAVGAIAQTGSESG</sequence>
<accession>A0A1G7YCU4</accession>
<organism evidence="1 2">
    <name type="scientific">Roseospirillum parvum</name>
    <dbReference type="NCBI Taxonomy" id="83401"/>
    <lineage>
        <taxon>Bacteria</taxon>
        <taxon>Pseudomonadati</taxon>
        <taxon>Pseudomonadota</taxon>
        <taxon>Alphaproteobacteria</taxon>
        <taxon>Rhodospirillales</taxon>
        <taxon>Rhodospirillaceae</taxon>
        <taxon>Roseospirillum</taxon>
    </lineage>
</organism>
<dbReference type="AlphaFoldDB" id="A0A1G7YCU4"/>
<name>A0A1G7YCU4_9PROT</name>
<dbReference type="RefSeq" id="WP_092617132.1">
    <property type="nucleotide sequence ID" value="NZ_FNCV01000003.1"/>
</dbReference>